<feature type="region of interest" description="Disordered" evidence="1">
    <location>
        <begin position="104"/>
        <end position="202"/>
    </location>
</feature>
<name>A0A6C0C063_9ZZZZ</name>
<feature type="compositionally biased region" description="Low complexity" evidence="1">
    <location>
        <begin position="120"/>
        <end position="131"/>
    </location>
</feature>
<evidence type="ECO:0000256" key="1">
    <source>
        <dbReference type="SAM" id="MobiDB-lite"/>
    </source>
</evidence>
<feature type="compositionally biased region" description="Acidic residues" evidence="1">
    <location>
        <begin position="132"/>
        <end position="141"/>
    </location>
</feature>
<organism evidence="3">
    <name type="scientific">viral metagenome</name>
    <dbReference type="NCBI Taxonomy" id="1070528"/>
    <lineage>
        <taxon>unclassified sequences</taxon>
        <taxon>metagenomes</taxon>
        <taxon>organismal metagenomes</taxon>
    </lineage>
</organism>
<proteinExistence type="predicted"/>
<accession>A0A6C0C063</accession>
<feature type="compositionally biased region" description="Low complexity" evidence="1">
    <location>
        <begin position="146"/>
        <end position="155"/>
    </location>
</feature>
<keyword evidence="2" id="KW-1133">Transmembrane helix</keyword>
<keyword evidence="2" id="KW-0472">Membrane</keyword>
<evidence type="ECO:0000256" key="2">
    <source>
        <dbReference type="SAM" id="Phobius"/>
    </source>
</evidence>
<keyword evidence="2" id="KW-0812">Transmembrane</keyword>
<dbReference type="EMBL" id="MN739291">
    <property type="protein sequence ID" value="QHS97154.1"/>
    <property type="molecule type" value="Genomic_DNA"/>
</dbReference>
<protein>
    <submittedName>
        <fullName evidence="3">Uncharacterized protein</fullName>
    </submittedName>
</protein>
<dbReference type="AlphaFoldDB" id="A0A6C0C063"/>
<evidence type="ECO:0000313" key="3">
    <source>
        <dbReference type="EMBL" id="QHS97154.1"/>
    </source>
</evidence>
<sequence>MNAIAKEKFNKIINHNVVLAAMIIICCLQMYNYIRLNKVSCIFVFLTVFVLAYQGVSKNITISLFIAIFVSNFLLGCAKFLEGHTVMVHTPYQHTHGVPTDTKMIPGFDENTTEGGVVQPGNDPNLNPGNLDNEEPPSQEEEAGKQAEAAAAVGEMPEELRNAMAADPEVPEEVREAAAEASEQPGDITEKFENNLPGSAKWPLMDTFGFRY</sequence>
<feature type="transmembrane region" description="Helical" evidence="2">
    <location>
        <begin position="12"/>
        <end position="32"/>
    </location>
</feature>
<reference evidence="3" key="1">
    <citation type="journal article" date="2020" name="Nature">
        <title>Giant virus diversity and host interactions through global metagenomics.</title>
        <authorList>
            <person name="Schulz F."/>
            <person name="Roux S."/>
            <person name="Paez-Espino D."/>
            <person name="Jungbluth S."/>
            <person name="Walsh D.A."/>
            <person name="Denef V.J."/>
            <person name="McMahon K.D."/>
            <person name="Konstantinidis K.T."/>
            <person name="Eloe-Fadrosh E.A."/>
            <person name="Kyrpides N.C."/>
            <person name="Woyke T."/>
        </authorList>
    </citation>
    <scope>NUCLEOTIDE SEQUENCE</scope>
    <source>
        <strain evidence="3">GVMAG-M-3300020169-51</strain>
    </source>
</reference>